<dbReference type="Pfam" id="PF12840">
    <property type="entry name" value="HTH_20"/>
    <property type="match status" value="1"/>
</dbReference>
<dbReference type="OrthoDB" id="2729610at2"/>
<dbReference type="EMBL" id="MRWQ01000001">
    <property type="protein sequence ID" value="OKL38104.1"/>
    <property type="molecule type" value="Genomic_DNA"/>
</dbReference>
<dbReference type="Proteomes" id="UP000186524">
    <property type="component" value="Unassembled WGS sequence"/>
</dbReference>
<evidence type="ECO:0000313" key="1">
    <source>
        <dbReference type="EMBL" id="OKL38104.1"/>
    </source>
</evidence>
<accession>A0A1Q5P7B9</accession>
<dbReference type="SUPFAM" id="SSF46785">
    <property type="entry name" value="Winged helix' DNA-binding domain"/>
    <property type="match status" value="1"/>
</dbReference>
<sequence length="230" mass="25870">MDTILKVTGTLADATRYSIYEYILKEHDKVTVQDVANEFGIHPNVARLHLTKLEDVQLICSHLNKTGKGGRPGKVYRPAEEAVQLSFPHRDYQLLANILVETVQMFGEDGLKMAEVAAVKAGRRAVESRAKNYVSSLTEDEKLSMLQSLATRIGYVLEAEPKEDGWHVQFIIYNCPFKGMLHDEAEITCKIHTAFLKGTLEALFDDVELHQKTTMLEGCQDCTYHAIVTN</sequence>
<evidence type="ECO:0000313" key="2">
    <source>
        <dbReference type="Proteomes" id="UP000186524"/>
    </source>
</evidence>
<dbReference type="STRING" id="1714354.BLL40_01380"/>
<dbReference type="InterPro" id="IPR036390">
    <property type="entry name" value="WH_DNA-bd_sf"/>
</dbReference>
<dbReference type="InterPro" id="IPR036388">
    <property type="entry name" value="WH-like_DNA-bd_sf"/>
</dbReference>
<keyword evidence="2" id="KW-1185">Reference proteome</keyword>
<comment type="caution">
    <text evidence="1">The sequence shown here is derived from an EMBL/GenBank/DDBJ whole genome shotgun (WGS) entry which is preliminary data.</text>
</comment>
<dbReference type="Gene3D" id="1.10.10.10">
    <property type="entry name" value="Winged helix-like DNA-binding domain superfamily/Winged helix DNA-binding domain"/>
    <property type="match status" value="1"/>
</dbReference>
<proteinExistence type="predicted"/>
<gene>
    <name evidence="1" type="ORF">BLL40_01380</name>
</gene>
<dbReference type="AlphaFoldDB" id="A0A1Q5P7B9"/>
<evidence type="ECO:0008006" key="3">
    <source>
        <dbReference type="Google" id="ProtNLM"/>
    </source>
</evidence>
<protein>
    <recommendedName>
        <fullName evidence="3">Transcriptional regulator</fullName>
    </recommendedName>
</protein>
<reference evidence="1 2" key="1">
    <citation type="submission" date="2016-12" db="EMBL/GenBank/DDBJ databases">
        <title>Domibacillus sp. SAOS 44 whole genome sequencing.</title>
        <authorList>
            <person name="Verma A."/>
            <person name="Krishnamurthi S."/>
        </authorList>
    </citation>
    <scope>NUCLEOTIDE SEQUENCE [LARGE SCALE GENOMIC DNA]</scope>
    <source>
        <strain evidence="1 2">SAOS 44</strain>
    </source>
</reference>
<dbReference type="RefSeq" id="WP_073710113.1">
    <property type="nucleotide sequence ID" value="NZ_MRWQ01000001.1"/>
</dbReference>
<organism evidence="1 2">
    <name type="scientific">Domibacillus mangrovi</name>
    <dbReference type="NCBI Taxonomy" id="1714354"/>
    <lineage>
        <taxon>Bacteria</taxon>
        <taxon>Bacillati</taxon>
        <taxon>Bacillota</taxon>
        <taxon>Bacilli</taxon>
        <taxon>Bacillales</taxon>
        <taxon>Bacillaceae</taxon>
        <taxon>Domibacillus</taxon>
    </lineage>
</organism>
<name>A0A1Q5P7B9_9BACI</name>